<evidence type="ECO:0000313" key="3">
    <source>
        <dbReference type="Proteomes" id="UP000434172"/>
    </source>
</evidence>
<sequence>MQFSTIFAIASALTLVAAAPTPAPESSPAAATPAQLFKRKECPSNYASKGVCNGTSCMWGLVNYDCGVGSCVGAGAGDGSCCGWPSDGGVAYCPNGGF</sequence>
<protein>
    <submittedName>
        <fullName evidence="2">Uncharacterized protein</fullName>
    </submittedName>
</protein>
<comment type="caution">
    <text evidence="2">The sequence shown here is derived from an EMBL/GenBank/DDBJ whole genome shotgun (WGS) entry which is preliminary data.</text>
</comment>
<feature type="signal peptide" evidence="1">
    <location>
        <begin position="1"/>
        <end position="18"/>
    </location>
</feature>
<evidence type="ECO:0000256" key="1">
    <source>
        <dbReference type="SAM" id="SignalP"/>
    </source>
</evidence>
<dbReference type="OrthoDB" id="4848672at2759"/>
<evidence type="ECO:0000313" key="2">
    <source>
        <dbReference type="EMBL" id="KAF0322794.1"/>
    </source>
</evidence>
<accession>A0A8H3ZK50</accession>
<keyword evidence="3" id="KW-1185">Reference proteome</keyword>
<dbReference type="Proteomes" id="UP000434172">
    <property type="component" value="Unassembled WGS sequence"/>
</dbReference>
<gene>
    <name evidence="2" type="ORF">GQ607_010035</name>
</gene>
<dbReference type="AlphaFoldDB" id="A0A8H3ZK50"/>
<name>A0A8H3ZK50_9PEZI</name>
<organism evidence="2 3">
    <name type="scientific">Colletotrichum asianum</name>
    <dbReference type="NCBI Taxonomy" id="702518"/>
    <lineage>
        <taxon>Eukaryota</taxon>
        <taxon>Fungi</taxon>
        <taxon>Dikarya</taxon>
        <taxon>Ascomycota</taxon>
        <taxon>Pezizomycotina</taxon>
        <taxon>Sordariomycetes</taxon>
        <taxon>Hypocreomycetidae</taxon>
        <taxon>Glomerellales</taxon>
        <taxon>Glomerellaceae</taxon>
        <taxon>Colletotrichum</taxon>
        <taxon>Colletotrichum gloeosporioides species complex</taxon>
    </lineage>
</organism>
<keyword evidence="1" id="KW-0732">Signal</keyword>
<reference evidence="2 3" key="1">
    <citation type="submission" date="2019-12" db="EMBL/GenBank/DDBJ databases">
        <title>A genome sequence resource for the geographically widespread anthracnose pathogen Colletotrichum asianum.</title>
        <authorList>
            <person name="Meng Y."/>
        </authorList>
    </citation>
    <scope>NUCLEOTIDE SEQUENCE [LARGE SCALE GENOMIC DNA]</scope>
    <source>
        <strain evidence="2 3">ICMP 18580</strain>
    </source>
</reference>
<dbReference type="EMBL" id="WOWK01000058">
    <property type="protein sequence ID" value="KAF0322794.1"/>
    <property type="molecule type" value="Genomic_DNA"/>
</dbReference>
<feature type="chain" id="PRO_5034156799" evidence="1">
    <location>
        <begin position="19"/>
        <end position="98"/>
    </location>
</feature>
<proteinExistence type="predicted"/>